<name>A0A0F8DDY6_CERFI</name>
<keyword evidence="3" id="KW-0271">Exosome</keyword>
<dbReference type="Pfam" id="PF14382">
    <property type="entry name" value="ECR1_N"/>
    <property type="match status" value="1"/>
</dbReference>
<dbReference type="InterPro" id="IPR019495">
    <property type="entry name" value="EXOSC1_C"/>
</dbReference>
<dbReference type="SUPFAM" id="SSF50249">
    <property type="entry name" value="Nucleic acid-binding proteins"/>
    <property type="match status" value="1"/>
</dbReference>
<dbReference type="GO" id="GO:0000177">
    <property type="term" value="C:cytoplasmic exosome (RNase complex)"/>
    <property type="evidence" value="ECO:0007669"/>
    <property type="project" value="EnsemblFungi"/>
</dbReference>
<keyword evidence="7" id="KW-1185">Reference proteome</keyword>
<dbReference type="OrthoDB" id="440760at2759"/>
<dbReference type="PANTHER" id="PTHR12686">
    <property type="entry name" value="3'-5' EXORIBONUCLEASE CSL4-RELATED"/>
    <property type="match status" value="1"/>
</dbReference>
<dbReference type="GO" id="GO:0071038">
    <property type="term" value="P:TRAMP-dependent tRNA surveillance pathway"/>
    <property type="evidence" value="ECO:0007669"/>
    <property type="project" value="EnsemblFungi"/>
</dbReference>
<dbReference type="SUPFAM" id="SSF110324">
    <property type="entry name" value="Ribosomal L27 protein-like"/>
    <property type="match status" value="1"/>
</dbReference>
<dbReference type="PANTHER" id="PTHR12686:SF8">
    <property type="entry name" value="EXOSOME COMPLEX COMPONENT CSL4"/>
    <property type="match status" value="1"/>
</dbReference>
<dbReference type="GO" id="GO:0000785">
    <property type="term" value="C:chromatin"/>
    <property type="evidence" value="ECO:0007669"/>
    <property type="project" value="EnsemblFungi"/>
</dbReference>
<dbReference type="GO" id="GO:0070481">
    <property type="term" value="P:nuclear-transcribed mRNA catabolic process, non-stop decay"/>
    <property type="evidence" value="ECO:0007669"/>
    <property type="project" value="EnsemblFungi"/>
</dbReference>
<dbReference type="Proteomes" id="UP000034841">
    <property type="component" value="Unassembled WGS sequence"/>
</dbReference>
<keyword evidence="2" id="KW-0963">Cytoplasm</keyword>
<feature type="region of interest" description="Disordered" evidence="4">
    <location>
        <begin position="1"/>
        <end position="22"/>
    </location>
</feature>
<proteinExistence type="predicted"/>
<dbReference type="Gene3D" id="2.40.50.140">
    <property type="entry name" value="Nucleic acid-binding proteins"/>
    <property type="match status" value="1"/>
</dbReference>
<dbReference type="Gene3D" id="2.40.50.100">
    <property type="match status" value="1"/>
</dbReference>
<reference evidence="6 7" key="1">
    <citation type="submission" date="2015-04" db="EMBL/GenBank/DDBJ databases">
        <title>Genome sequence of Ceratocystis platani, a major pathogen of plane trees.</title>
        <authorList>
            <person name="Belbahri L."/>
        </authorList>
    </citation>
    <scope>NUCLEOTIDE SEQUENCE [LARGE SCALE GENOMIC DNA]</scope>
    <source>
        <strain evidence="6 7">CFO</strain>
    </source>
</reference>
<comment type="caution">
    <text evidence="6">The sequence shown here is derived from an EMBL/GenBank/DDBJ whole genome shotgun (WGS) entry which is preliminary data.</text>
</comment>
<dbReference type="InterPro" id="IPR025721">
    <property type="entry name" value="Exosome_cplx_N_dom"/>
</dbReference>
<protein>
    <submittedName>
        <fullName evidence="6">Exosome complex component CSL4</fullName>
    </submittedName>
</protein>
<evidence type="ECO:0000256" key="3">
    <source>
        <dbReference type="ARBA" id="ARBA00022835"/>
    </source>
</evidence>
<dbReference type="Pfam" id="PF10447">
    <property type="entry name" value="EXOSC1"/>
    <property type="match status" value="1"/>
</dbReference>
<feature type="domain" description="S1 motif" evidence="5">
    <location>
        <begin position="85"/>
        <end position="165"/>
    </location>
</feature>
<dbReference type="CDD" id="cd05791">
    <property type="entry name" value="S1_CSL4"/>
    <property type="match status" value="1"/>
</dbReference>
<dbReference type="InterPro" id="IPR003029">
    <property type="entry name" value="S1_domain"/>
</dbReference>
<evidence type="ECO:0000313" key="6">
    <source>
        <dbReference type="EMBL" id="KKF94184.1"/>
    </source>
</evidence>
<accession>A0A0F8DDY6</accession>
<dbReference type="EMBL" id="LBBL01000175">
    <property type="protein sequence ID" value="KKF94184.1"/>
    <property type="molecule type" value="Genomic_DNA"/>
</dbReference>
<dbReference type="GO" id="GO:0000176">
    <property type="term" value="C:nuclear exosome (RNase complex)"/>
    <property type="evidence" value="ECO:0007669"/>
    <property type="project" value="EnsemblFungi"/>
</dbReference>
<evidence type="ECO:0000256" key="2">
    <source>
        <dbReference type="ARBA" id="ARBA00022490"/>
    </source>
</evidence>
<dbReference type="FunFam" id="2.40.50.140:FF:000198">
    <property type="entry name" value="Exosome complex component CSL4"/>
    <property type="match status" value="1"/>
</dbReference>
<dbReference type="GO" id="GO:0000467">
    <property type="term" value="P:exonucleolytic trimming to generate mature 3'-end of 5.8S rRNA from tricistronic rRNA transcript (SSU-rRNA, 5.8S rRNA, LSU-rRNA)"/>
    <property type="evidence" value="ECO:0007669"/>
    <property type="project" value="EnsemblFungi"/>
</dbReference>
<dbReference type="SMART" id="SM00316">
    <property type="entry name" value="S1"/>
    <property type="match status" value="1"/>
</dbReference>
<dbReference type="GO" id="GO:0003723">
    <property type="term" value="F:RNA binding"/>
    <property type="evidence" value="ECO:0007669"/>
    <property type="project" value="InterPro"/>
</dbReference>
<organism evidence="6 7">
    <name type="scientific">Ceratocystis fimbriata f. sp. platani</name>
    <dbReference type="NCBI Taxonomy" id="88771"/>
    <lineage>
        <taxon>Eukaryota</taxon>
        <taxon>Fungi</taxon>
        <taxon>Dikarya</taxon>
        <taxon>Ascomycota</taxon>
        <taxon>Pezizomycotina</taxon>
        <taxon>Sordariomycetes</taxon>
        <taxon>Hypocreomycetidae</taxon>
        <taxon>Microascales</taxon>
        <taxon>Ceratocystidaceae</taxon>
        <taxon>Ceratocystis</taxon>
    </lineage>
</organism>
<evidence type="ECO:0000256" key="4">
    <source>
        <dbReference type="SAM" id="MobiDB-lite"/>
    </source>
</evidence>
<dbReference type="GO" id="GO:0006397">
    <property type="term" value="P:mRNA processing"/>
    <property type="evidence" value="ECO:0007669"/>
    <property type="project" value="EnsemblFungi"/>
</dbReference>
<dbReference type="GO" id="GO:0005730">
    <property type="term" value="C:nucleolus"/>
    <property type="evidence" value="ECO:0007669"/>
    <property type="project" value="UniProtKB-SubCell"/>
</dbReference>
<sequence>MSAVPETAIPGTQLGPVSHYNPGPGTYVHNGNIVASVLGRVSVQQPSKSQGLVKRLTKLSVLAQPHEYPTISVFRHQRRQDLLPEVGNTVLCRVTRLMPKQAIVSIQQVQTSVLQTEWQGVIRSHDVRATEKDKVKIHESFKPGDVVRAQVISLGDQANYYLSTASNELGVIMATSDAGNDMVPISWKEYRDPETGISEPRKVAKPF</sequence>
<dbReference type="AlphaFoldDB" id="A0A0F8DDY6"/>
<gene>
    <name evidence="6" type="primary">EXOSC1</name>
    <name evidence="6" type="ORF">CFO_g3462</name>
</gene>
<dbReference type="InterPro" id="IPR012340">
    <property type="entry name" value="NA-bd_OB-fold"/>
</dbReference>
<evidence type="ECO:0000256" key="1">
    <source>
        <dbReference type="ARBA" id="ARBA00004604"/>
    </source>
</evidence>
<evidence type="ECO:0000313" key="7">
    <source>
        <dbReference type="Proteomes" id="UP000034841"/>
    </source>
</evidence>
<evidence type="ECO:0000259" key="5">
    <source>
        <dbReference type="SMART" id="SM00316"/>
    </source>
</evidence>
<comment type="subcellular location">
    <subcellularLocation>
        <location evidence="1">Nucleus</location>
        <location evidence="1">Nucleolus</location>
    </subcellularLocation>
</comment>
<dbReference type="InterPro" id="IPR039771">
    <property type="entry name" value="Csl4"/>
</dbReference>
<dbReference type="GO" id="GO:0071035">
    <property type="term" value="P:nuclear polyadenylation-dependent rRNA catabolic process"/>
    <property type="evidence" value="ECO:0007669"/>
    <property type="project" value="EnsemblFungi"/>
</dbReference>